<evidence type="ECO:0000313" key="2">
    <source>
        <dbReference type="EMBL" id="KHG06059.1"/>
    </source>
</evidence>
<gene>
    <name evidence="2" type="ORF">F383_32114</name>
</gene>
<name>A0A0B0N2P3_GOSAR</name>
<dbReference type="EMBL" id="JRRC01442864">
    <property type="protein sequence ID" value="KHG06059.1"/>
    <property type="molecule type" value="Genomic_DNA"/>
</dbReference>
<keyword evidence="3" id="KW-1185">Reference proteome</keyword>
<comment type="caution">
    <text evidence="2">The sequence shown here is derived from an EMBL/GenBank/DDBJ whole genome shotgun (WGS) entry which is preliminary data.</text>
</comment>
<keyword evidence="1" id="KW-0472">Membrane</keyword>
<keyword evidence="1" id="KW-0812">Transmembrane</keyword>
<dbReference type="Proteomes" id="UP000032142">
    <property type="component" value="Unassembled WGS sequence"/>
</dbReference>
<evidence type="ECO:0000256" key="1">
    <source>
        <dbReference type="SAM" id="Phobius"/>
    </source>
</evidence>
<accession>A0A0B0N2P3</accession>
<proteinExistence type="predicted"/>
<dbReference type="AlphaFoldDB" id="A0A0B0N2P3"/>
<reference evidence="3" key="1">
    <citation type="submission" date="2014-09" db="EMBL/GenBank/DDBJ databases">
        <authorList>
            <person name="Mudge J."/>
            <person name="Ramaraj T."/>
            <person name="Lindquist I.E."/>
            <person name="Bharti A.K."/>
            <person name="Sundararajan A."/>
            <person name="Cameron C.T."/>
            <person name="Woodward J.E."/>
            <person name="May G.D."/>
            <person name="Brubaker C."/>
            <person name="Broadhvest J."/>
            <person name="Wilkins T.A."/>
        </authorList>
    </citation>
    <scope>NUCLEOTIDE SEQUENCE</scope>
    <source>
        <strain evidence="3">cv. AKA8401</strain>
    </source>
</reference>
<protein>
    <submittedName>
        <fullName evidence="2">Uncharacterized protein</fullName>
    </submittedName>
</protein>
<organism evidence="2 3">
    <name type="scientific">Gossypium arboreum</name>
    <name type="common">Tree cotton</name>
    <name type="synonym">Gossypium nanking</name>
    <dbReference type="NCBI Taxonomy" id="29729"/>
    <lineage>
        <taxon>Eukaryota</taxon>
        <taxon>Viridiplantae</taxon>
        <taxon>Streptophyta</taxon>
        <taxon>Embryophyta</taxon>
        <taxon>Tracheophyta</taxon>
        <taxon>Spermatophyta</taxon>
        <taxon>Magnoliopsida</taxon>
        <taxon>eudicotyledons</taxon>
        <taxon>Gunneridae</taxon>
        <taxon>Pentapetalae</taxon>
        <taxon>rosids</taxon>
        <taxon>malvids</taxon>
        <taxon>Malvales</taxon>
        <taxon>Malvaceae</taxon>
        <taxon>Malvoideae</taxon>
        <taxon>Gossypium</taxon>
    </lineage>
</organism>
<keyword evidence="1" id="KW-1133">Transmembrane helix</keyword>
<evidence type="ECO:0000313" key="3">
    <source>
        <dbReference type="Proteomes" id="UP000032142"/>
    </source>
</evidence>
<feature type="transmembrane region" description="Helical" evidence="1">
    <location>
        <begin position="16"/>
        <end position="39"/>
    </location>
</feature>
<sequence length="41" mass="4960">MILVFLKYGMYRDLVILLYVSFDLAKCIGFYLFKVIWYLGM</sequence>